<dbReference type="RefSeq" id="WP_004195711.1">
    <property type="nucleotide sequence ID" value="NZ_AP019665.1"/>
</dbReference>
<dbReference type="GeneID" id="93250771"/>
<dbReference type="Pfam" id="PF10109">
    <property type="entry name" value="Phage_TAC_7"/>
    <property type="match status" value="1"/>
</dbReference>
<evidence type="ECO:0000313" key="1">
    <source>
        <dbReference type="EMBL" id="SQC16313.1"/>
    </source>
</evidence>
<dbReference type="OMA" id="PRITMPS"/>
<dbReference type="EMBL" id="UASN01000022">
    <property type="protein sequence ID" value="SQC16313.1"/>
    <property type="molecule type" value="Genomic_DNA"/>
</dbReference>
<evidence type="ECO:0000313" key="2">
    <source>
        <dbReference type="Proteomes" id="UP000251123"/>
    </source>
</evidence>
<sequence>MSKENIVTLENPIKRGEQVIEKITLMKPNAGTLRGVSLADVARSEVDALIKVLPRMTSPSLTESDVVMMDLPDLMALATKVIGFLSPNLAD</sequence>
<dbReference type="InterPro" id="IPR019289">
    <property type="entry name" value="Phage_tail_E/E"/>
</dbReference>
<accession>A0A0C7F649</accession>
<reference evidence="1 2" key="1">
    <citation type="submission" date="2018-06" db="EMBL/GenBank/DDBJ databases">
        <authorList>
            <consortium name="Pathogen Informatics"/>
            <person name="Doyle S."/>
        </authorList>
    </citation>
    <scope>NUCLEOTIDE SEQUENCE [LARGE SCALE GENOMIC DNA]</scope>
    <source>
        <strain evidence="1 2">NCTC9601</strain>
    </source>
</reference>
<gene>
    <name evidence="1" type="ORF">NCTC9601_03998</name>
</gene>
<organism evidence="1 2">
    <name type="scientific">Klebsiella pneumoniae</name>
    <dbReference type="NCBI Taxonomy" id="573"/>
    <lineage>
        <taxon>Bacteria</taxon>
        <taxon>Pseudomonadati</taxon>
        <taxon>Pseudomonadota</taxon>
        <taxon>Gammaproteobacteria</taxon>
        <taxon>Enterobacterales</taxon>
        <taxon>Enterobacteriaceae</taxon>
        <taxon>Klebsiella/Raoultella group</taxon>
        <taxon>Klebsiella</taxon>
        <taxon>Klebsiella pneumoniae complex</taxon>
    </lineage>
</organism>
<protein>
    <submittedName>
        <fullName evidence="1">Tail protein</fullName>
    </submittedName>
</protein>
<dbReference type="Proteomes" id="UP000251123">
    <property type="component" value="Unassembled WGS sequence"/>
</dbReference>
<name>A0A0C7F649_KLEPN</name>
<dbReference type="AlphaFoldDB" id="A0A0C7F649"/>
<proteinExistence type="predicted"/>